<organism evidence="3 4">
    <name type="scientific">Metapseudomonas lalkuanensis</name>
    <dbReference type="NCBI Taxonomy" id="2604832"/>
    <lineage>
        <taxon>Bacteria</taxon>
        <taxon>Pseudomonadati</taxon>
        <taxon>Pseudomonadota</taxon>
        <taxon>Gammaproteobacteria</taxon>
        <taxon>Pseudomonadales</taxon>
        <taxon>Pseudomonadaceae</taxon>
        <taxon>Metapseudomonas</taxon>
    </lineage>
</organism>
<evidence type="ECO:0000259" key="2">
    <source>
        <dbReference type="Pfam" id="PF25881"/>
    </source>
</evidence>
<evidence type="ECO:0000256" key="1">
    <source>
        <dbReference type="SAM" id="Coils"/>
    </source>
</evidence>
<dbReference type="SUPFAM" id="SSF111369">
    <property type="entry name" value="HlyD-like secretion proteins"/>
    <property type="match status" value="2"/>
</dbReference>
<dbReference type="AlphaFoldDB" id="A0A5J6QUC4"/>
<gene>
    <name evidence="3" type="ORF">FXN65_20545</name>
</gene>
<dbReference type="KEGG" id="plal:FXN65_20545"/>
<dbReference type="Gene3D" id="2.40.50.100">
    <property type="match status" value="1"/>
</dbReference>
<dbReference type="Proteomes" id="UP000327179">
    <property type="component" value="Chromosome"/>
</dbReference>
<keyword evidence="1" id="KW-0175">Coiled coil</keyword>
<feature type="domain" description="YbhG-like alpha-helical hairpin" evidence="2">
    <location>
        <begin position="65"/>
        <end position="188"/>
    </location>
</feature>
<dbReference type="Pfam" id="PF25881">
    <property type="entry name" value="HH_YBHG"/>
    <property type="match status" value="1"/>
</dbReference>
<dbReference type="PANTHER" id="PTHR30438">
    <property type="entry name" value="36 KDA ANTIGEN-RELATED"/>
    <property type="match status" value="1"/>
</dbReference>
<keyword evidence="4" id="KW-1185">Reference proteome</keyword>
<dbReference type="RefSeq" id="WP_151135864.1">
    <property type="nucleotide sequence ID" value="NZ_CP043311.1"/>
</dbReference>
<proteinExistence type="predicted"/>
<evidence type="ECO:0000313" key="4">
    <source>
        <dbReference type="Proteomes" id="UP000327179"/>
    </source>
</evidence>
<protein>
    <submittedName>
        <fullName evidence="3">HlyD family efflux transporter periplasmic adaptor subunit</fullName>
    </submittedName>
</protein>
<dbReference type="EMBL" id="CP043311">
    <property type="protein sequence ID" value="QEY64329.1"/>
    <property type="molecule type" value="Genomic_DNA"/>
</dbReference>
<name>A0A5J6QUC4_9GAMM</name>
<feature type="coiled-coil region" evidence="1">
    <location>
        <begin position="99"/>
        <end position="197"/>
    </location>
</feature>
<dbReference type="PROSITE" id="PS51257">
    <property type="entry name" value="PROKAR_LIPOPROTEIN"/>
    <property type="match status" value="1"/>
</dbReference>
<dbReference type="GO" id="GO:0005886">
    <property type="term" value="C:plasma membrane"/>
    <property type="evidence" value="ECO:0007669"/>
    <property type="project" value="TreeGrafter"/>
</dbReference>
<dbReference type="Gene3D" id="1.10.287.470">
    <property type="entry name" value="Helix hairpin bin"/>
    <property type="match status" value="2"/>
</dbReference>
<sequence>MKRLLPCLLAVTLLAGCEDPAQQALLGTLEWDRIGLPAEASETILAWRVAEGDQVQEGQLLLELDPRRLDARVTEAEGDVGQARARLDELSNGARSETVDAARATLNRNRAELTDAERNFQRIASLYQRRQVAIAELDRARAARDQASAAVNNADAQLRELTNGTRPEQIEQATALLQAAQGRLAQLKVTREHLSLRAPRAGRVDALPFKPGDQPPLNAELVSLLVGDAPYARVYVPASVRPNIAIGDSLRVKVEGVDEPFEATVRSIASESSFTPYFALTGEDASRLVYRAELVLKGEAARRLPAGLPVQAERMSHEQ</sequence>
<dbReference type="PANTHER" id="PTHR30438:SF2">
    <property type="entry name" value="MEMBRANE PROTEIN"/>
    <property type="match status" value="1"/>
</dbReference>
<evidence type="ECO:0000313" key="3">
    <source>
        <dbReference type="EMBL" id="QEY64329.1"/>
    </source>
</evidence>
<accession>A0A5J6QUC4</accession>
<reference evidence="3 4" key="1">
    <citation type="submission" date="2019-08" db="EMBL/GenBank/DDBJ databases">
        <title>Whole-genome Sequencing of e-waste polymer degrading bacterium Pseudomonas sp. strain PE08.</title>
        <authorList>
            <person name="Kirdat K."/>
            <person name="Debbarma P."/>
            <person name="Narawade N."/>
            <person name="Suyal D."/>
            <person name="Thorat V."/>
            <person name="Shouche Y."/>
            <person name="Goel R."/>
            <person name="Yadav A."/>
        </authorList>
    </citation>
    <scope>NUCLEOTIDE SEQUENCE [LARGE SCALE GENOMIC DNA]</scope>
    <source>
        <strain evidence="3 4">PE08</strain>
    </source>
</reference>
<dbReference type="InterPro" id="IPR059052">
    <property type="entry name" value="HH_YbhG-like"/>
</dbReference>